<sequence>MSSERVLSTCMESVVEDVMKQQGTALNDIDLASRRAAEEASRRNEAAAWLRRTVGVVGAKDLAEEPSEEEFRFGLRNGIILCNAINKVLPGAIPKVVEVSVDSFVVLDGAPLSAYQYFENVRNFLVTLQGMGLPTFEASDLEKGGKGSRVVDSVLALKYYIERTQVGKNGSSKFGGIARPENSAKHFTRKSSDPFMNFISRTQSLPEKPPDDLSFEDSSSGDFLIQSTKMKSSDSLNMLVRTALSNKRLEEVPLLVETMLTKVLEEFERRFANQNKLMEEQDNVFKIIEVESTLKEKDENELQEGRLKQQQKEDEVRESNERLMPVQQQLTLEKNSFQGKLSQIQLKTDVMVEDDLRGMQENMLKDLEEMKQKALKERLIKQQLIFNRQQKEIQTLKSTLELTKTAMEYMKSQYSEEFDNLGNQLHAVASTASGYHKVLEENRKLYNQIQDLKGSIRVYCRVRPFLPGQRSNISILSRMDDQHITIFSPLKTGKDARRIFTFNKVFGPSASQEEVFSDTRPLIRSVLDGYNVCIFAYGQTGSGKTYTMSGPKEVNEKTIGVNYRALNDLFYLSDQRKDTFCYEISVQMLEIYNEQVRDLLNEGLNRRLEIRNSSNKGLSVPDANLVPVRSTEDVIEVMNLGIKNRAVSCTAINDHSSRSHSCLTVHVQGKELTSGNAVRGCMHLVDLAGSERVDKSEVKGERLKEAQHINRSLSALGDVIASLAQKNSHVPYRNSKLTQLLQDSLGGQAKTLMFVHISPEADALGETLSTLKFAERVSTVELGAAKINKDNGEIKELKEQIAALKMELEKRGSEEPLRPTMSIPDLSRMKQNSASIVFSNDETELSYPASSRQPMEEVGNIQVGSNSTKKMKPNDHAEELHISTETPCPDSCLQSDGNDKEADSGEWVDKVVVNNKSRTLCEEEEEGVQDQALFQIYLNEMGVLPDQRMSSSAAMRKGIHDLRKNHFDSDSDDFENAASDSSDVESLNHHLSISKSPSVADGSMSKLRRPQAKGTKSVDARNLSHGHIPSPSRKVLNGSTQTSNPQARRPLSGDGKRSGIKIIGKQG</sequence>
<evidence type="ECO:0000313" key="12">
    <source>
        <dbReference type="EMBL" id="KAK8953783.1"/>
    </source>
</evidence>
<dbReference type="Pfam" id="PF00307">
    <property type="entry name" value="CH"/>
    <property type="match status" value="1"/>
</dbReference>
<feature type="region of interest" description="Disordered" evidence="9">
    <location>
        <begin position="298"/>
        <end position="320"/>
    </location>
</feature>
<reference evidence="12 13" key="1">
    <citation type="journal article" date="2022" name="Nat. Plants">
        <title>Genomes of leafy and leafless Platanthera orchids illuminate the evolution of mycoheterotrophy.</title>
        <authorList>
            <person name="Li M.H."/>
            <person name="Liu K.W."/>
            <person name="Li Z."/>
            <person name="Lu H.C."/>
            <person name="Ye Q.L."/>
            <person name="Zhang D."/>
            <person name="Wang J.Y."/>
            <person name="Li Y.F."/>
            <person name="Zhong Z.M."/>
            <person name="Liu X."/>
            <person name="Yu X."/>
            <person name="Liu D.K."/>
            <person name="Tu X.D."/>
            <person name="Liu B."/>
            <person name="Hao Y."/>
            <person name="Liao X.Y."/>
            <person name="Jiang Y.T."/>
            <person name="Sun W.H."/>
            <person name="Chen J."/>
            <person name="Chen Y.Q."/>
            <person name="Ai Y."/>
            <person name="Zhai J.W."/>
            <person name="Wu S.S."/>
            <person name="Zhou Z."/>
            <person name="Hsiao Y.Y."/>
            <person name="Wu W.L."/>
            <person name="Chen Y.Y."/>
            <person name="Lin Y.F."/>
            <person name="Hsu J.L."/>
            <person name="Li C.Y."/>
            <person name="Wang Z.W."/>
            <person name="Zhao X."/>
            <person name="Zhong W.Y."/>
            <person name="Ma X.K."/>
            <person name="Ma L."/>
            <person name="Huang J."/>
            <person name="Chen G.Z."/>
            <person name="Huang M.Z."/>
            <person name="Huang L."/>
            <person name="Peng D.H."/>
            <person name="Luo Y.B."/>
            <person name="Zou S.Q."/>
            <person name="Chen S.P."/>
            <person name="Lan S."/>
            <person name="Tsai W.C."/>
            <person name="Van de Peer Y."/>
            <person name="Liu Z.J."/>
        </authorList>
    </citation>
    <scope>NUCLEOTIDE SEQUENCE [LARGE SCALE GENOMIC DNA]</scope>
    <source>
        <strain evidence="12">Lor287</strain>
    </source>
</reference>
<keyword evidence="13" id="KW-1185">Reference proteome</keyword>
<evidence type="ECO:0000256" key="5">
    <source>
        <dbReference type="ARBA" id="ARBA00023054"/>
    </source>
</evidence>
<dbReference type="CDD" id="cd01366">
    <property type="entry name" value="KISc_C_terminal"/>
    <property type="match status" value="1"/>
</dbReference>
<evidence type="ECO:0000259" key="11">
    <source>
        <dbReference type="PROSITE" id="PS50067"/>
    </source>
</evidence>
<dbReference type="SMART" id="SM00033">
    <property type="entry name" value="CH"/>
    <property type="match status" value="1"/>
</dbReference>
<evidence type="ECO:0000256" key="9">
    <source>
        <dbReference type="SAM" id="MobiDB-lite"/>
    </source>
</evidence>
<evidence type="ECO:0000256" key="6">
    <source>
        <dbReference type="ARBA" id="ARBA00023175"/>
    </source>
</evidence>
<keyword evidence="3 7" id="KW-0547">Nucleotide-binding</keyword>
<dbReference type="PRINTS" id="PR00380">
    <property type="entry name" value="KINESINHEAVY"/>
</dbReference>
<dbReference type="PROSITE" id="PS50021">
    <property type="entry name" value="CH"/>
    <property type="match status" value="1"/>
</dbReference>
<feature type="compositionally biased region" description="Polar residues" evidence="9">
    <location>
        <begin position="1037"/>
        <end position="1046"/>
    </location>
</feature>
<evidence type="ECO:0000256" key="1">
    <source>
        <dbReference type="ARBA" id="ARBA00010899"/>
    </source>
</evidence>
<keyword evidence="4 7" id="KW-0067">ATP-binding</keyword>
<evidence type="ECO:0000256" key="7">
    <source>
        <dbReference type="PROSITE-ProRule" id="PRU00283"/>
    </source>
</evidence>
<dbReference type="FunFam" id="3.40.850.10:FF:000045">
    <property type="entry name" value="Kinesin-like protein KIN-14I isoform A"/>
    <property type="match status" value="1"/>
</dbReference>
<dbReference type="EMBL" id="JBBWWQ010000002">
    <property type="protein sequence ID" value="KAK8953783.1"/>
    <property type="molecule type" value="Genomic_DNA"/>
</dbReference>
<dbReference type="InterPro" id="IPR036961">
    <property type="entry name" value="Kinesin_motor_dom_sf"/>
</dbReference>
<feature type="compositionally biased region" description="Polar residues" evidence="9">
    <location>
        <begin position="978"/>
        <end position="997"/>
    </location>
</feature>
<keyword evidence="6 7" id="KW-0505">Motor protein</keyword>
<dbReference type="Pfam" id="PF00225">
    <property type="entry name" value="Kinesin"/>
    <property type="match status" value="1"/>
</dbReference>
<feature type="region of interest" description="Disordered" evidence="9">
    <location>
        <begin position="966"/>
        <end position="1067"/>
    </location>
</feature>
<protein>
    <submittedName>
        <fullName evidence="12">Kinesin-4</fullName>
    </submittedName>
</protein>
<dbReference type="InterPro" id="IPR001752">
    <property type="entry name" value="Kinesin_motor_dom"/>
</dbReference>
<dbReference type="AlphaFoldDB" id="A0AAP0GDJ4"/>
<dbReference type="InterPro" id="IPR027417">
    <property type="entry name" value="P-loop_NTPase"/>
</dbReference>
<dbReference type="InterPro" id="IPR027640">
    <property type="entry name" value="Kinesin-like_fam"/>
</dbReference>
<feature type="domain" description="Kinesin motor" evidence="11">
    <location>
        <begin position="455"/>
        <end position="780"/>
    </location>
</feature>
<dbReference type="SUPFAM" id="SSF52540">
    <property type="entry name" value="P-loop containing nucleoside triphosphate hydrolases"/>
    <property type="match status" value="1"/>
</dbReference>
<dbReference type="GO" id="GO:0016887">
    <property type="term" value="F:ATP hydrolysis activity"/>
    <property type="evidence" value="ECO:0007669"/>
    <property type="project" value="UniProtKB-ARBA"/>
</dbReference>
<dbReference type="GO" id="GO:0005524">
    <property type="term" value="F:ATP binding"/>
    <property type="evidence" value="ECO:0007669"/>
    <property type="project" value="UniProtKB-UniRule"/>
</dbReference>
<accession>A0AAP0GDJ4</accession>
<feature type="region of interest" description="Disordered" evidence="9">
    <location>
        <begin position="885"/>
        <end position="905"/>
    </location>
</feature>
<gene>
    <name evidence="12" type="primary">ATK4</name>
    <name evidence="12" type="ORF">KSP39_PZI002065</name>
</gene>
<evidence type="ECO:0000256" key="3">
    <source>
        <dbReference type="ARBA" id="ARBA00022741"/>
    </source>
</evidence>
<dbReference type="PANTHER" id="PTHR47972">
    <property type="entry name" value="KINESIN-LIKE PROTEIN KLP-3"/>
    <property type="match status" value="1"/>
</dbReference>
<evidence type="ECO:0000256" key="8">
    <source>
        <dbReference type="SAM" id="Coils"/>
    </source>
</evidence>
<dbReference type="InterPro" id="IPR001715">
    <property type="entry name" value="CH_dom"/>
</dbReference>
<dbReference type="GO" id="GO:0003777">
    <property type="term" value="F:microtubule motor activity"/>
    <property type="evidence" value="ECO:0007669"/>
    <property type="project" value="InterPro"/>
</dbReference>
<keyword evidence="5 8" id="KW-0175">Coiled coil</keyword>
<dbReference type="SMART" id="SM00129">
    <property type="entry name" value="KISc"/>
    <property type="match status" value="1"/>
</dbReference>
<dbReference type="GO" id="GO:0007018">
    <property type="term" value="P:microtubule-based movement"/>
    <property type="evidence" value="ECO:0007669"/>
    <property type="project" value="InterPro"/>
</dbReference>
<dbReference type="Gene3D" id="3.40.850.10">
    <property type="entry name" value="Kinesin motor domain"/>
    <property type="match status" value="1"/>
</dbReference>
<evidence type="ECO:0000259" key="10">
    <source>
        <dbReference type="PROSITE" id="PS50021"/>
    </source>
</evidence>
<feature type="domain" description="Calponin-homology (CH)" evidence="10">
    <location>
        <begin position="40"/>
        <end position="162"/>
    </location>
</feature>
<keyword evidence="2" id="KW-0493">Microtubule</keyword>
<evidence type="ECO:0000313" key="13">
    <source>
        <dbReference type="Proteomes" id="UP001418222"/>
    </source>
</evidence>
<evidence type="ECO:0000256" key="2">
    <source>
        <dbReference type="ARBA" id="ARBA00022701"/>
    </source>
</evidence>
<dbReference type="GO" id="GO:0005874">
    <property type="term" value="C:microtubule"/>
    <property type="evidence" value="ECO:0007669"/>
    <property type="project" value="UniProtKB-KW"/>
</dbReference>
<dbReference type="PANTHER" id="PTHR47972:SF39">
    <property type="entry name" value="KINESIN-LIKE PROTEIN KIN-14I"/>
    <property type="match status" value="1"/>
</dbReference>
<evidence type="ECO:0000256" key="4">
    <source>
        <dbReference type="ARBA" id="ARBA00022840"/>
    </source>
</evidence>
<dbReference type="InterPro" id="IPR036872">
    <property type="entry name" value="CH_dom_sf"/>
</dbReference>
<comment type="similarity">
    <text evidence="1">Belongs to the TRAFAC class myosin-kinesin ATPase superfamily. Kinesin family. KIN-14 subfamily.</text>
</comment>
<proteinExistence type="inferred from homology"/>
<dbReference type="Proteomes" id="UP001418222">
    <property type="component" value="Unassembled WGS sequence"/>
</dbReference>
<dbReference type="PROSITE" id="PS50067">
    <property type="entry name" value="KINESIN_MOTOR_2"/>
    <property type="match status" value="1"/>
</dbReference>
<dbReference type="Gene3D" id="1.10.418.10">
    <property type="entry name" value="Calponin-like domain"/>
    <property type="match status" value="1"/>
</dbReference>
<comment type="caution">
    <text evidence="12">The sequence shown here is derived from an EMBL/GenBank/DDBJ whole genome shotgun (WGS) entry which is preliminary data.</text>
</comment>
<feature type="binding site" evidence="7">
    <location>
        <begin position="538"/>
        <end position="545"/>
    </location>
    <ligand>
        <name>ATP</name>
        <dbReference type="ChEBI" id="CHEBI:30616"/>
    </ligand>
</feature>
<dbReference type="SUPFAM" id="SSF47576">
    <property type="entry name" value="Calponin-homology domain, CH-domain"/>
    <property type="match status" value="1"/>
</dbReference>
<organism evidence="12 13">
    <name type="scientific">Platanthera zijinensis</name>
    <dbReference type="NCBI Taxonomy" id="2320716"/>
    <lineage>
        <taxon>Eukaryota</taxon>
        <taxon>Viridiplantae</taxon>
        <taxon>Streptophyta</taxon>
        <taxon>Embryophyta</taxon>
        <taxon>Tracheophyta</taxon>
        <taxon>Spermatophyta</taxon>
        <taxon>Magnoliopsida</taxon>
        <taxon>Liliopsida</taxon>
        <taxon>Asparagales</taxon>
        <taxon>Orchidaceae</taxon>
        <taxon>Orchidoideae</taxon>
        <taxon>Orchideae</taxon>
        <taxon>Orchidinae</taxon>
        <taxon>Platanthera</taxon>
    </lineage>
</organism>
<name>A0AAP0GDJ4_9ASPA</name>
<dbReference type="GO" id="GO:0008017">
    <property type="term" value="F:microtubule binding"/>
    <property type="evidence" value="ECO:0007669"/>
    <property type="project" value="InterPro"/>
</dbReference>
<feature type="coiled-coil region" evidence="8">
    <location>
        <begin position="787"/>
        <end position="814"/>
    </location>
</feature>
<dbReference type="CDD" id="cd21203">
    <property type="entry name" value="CH_AtKIN14-like"/>
    <property type="match status" value="1"/>
</dbReference>